<dbReference type="NCBIfam" id="NF047641">
    <property type="entry name" value="FFLEE_fam"/>
    <property type="match status" value="1"/>
</dbReference>
<reference evidence="2 3" key="1">
    <citation type="submission" date="2022-10" db="EMBL/GenBank/DDBJ databases">
        <title>Alteromonas sp. chi3 Genome sequencing.</title>
        <authorList>
            <person name="Park S."/>
        </authorList>
    </citation>
    <scope>NUCLEOTIDE SEQUENCE [LARGE SCALE GENOMIC DNA]</scope>
    <source>
        <strain evidence="3">chi3</strain>
    </source>
</reference>
<accession>A0ABT5L0Q9</accession>
<dbReference type="EMBL" id="JAQQXP010000001">
    <property type="protein sequence ID" value="MDC8830628.1"/>
    <property type="molecule type" value="Genomic_DNA"/>
</dbReference>
<protein>
    <recommendedName>
        <fullName evidence="1">DUF8198 domain-containing protein</fullName>
    </recommendedName>
</protein>
<evidence type="ECO:0000259" key="1">
    <source>
        <dbReference type="Pfam" id="PF26621"/>
    </source>
</evidence>
<dbReference type="InterPro" id="IPR058511">
    <property type="entry name" value="DUF8198"/>
</dbReference>
<dbReference type="Proteomes" id="UP001218788">
    <property type="component" value="Unassembled WGS sequence"/>
</dbReference>
<dbReference type="RefSeq" id="WP_273639549.1">
    <property type="nucleotide sequence ID" value="NZ_JAQQXP010000001.1"/>
</dbReference>
<evidence type="ECO:0000313" key="2">
    <source>
        <dbReference type="EMBL" id="MDC8830628.1"/>
    </source>
</evidence>
<proteinExistence type="predicted"/>
<dbReference type="InterPro" id="IPR058063">
    <property type="entry name" value="FFLEE_fam"/>
</dbReference>
<name>A0ABT5L0Q9_9ALTE</name>
<dbReference type="Pfam" id="PF26621">
    <property type="entry name" value="DUF8198"/>
    <property type="match status" value="1"/>
</dbReference>
<evidence type="ECO:0000313" key="3">
    <source>
        <dbReference type="Proteomes" id="UP001218788"/>
    </source>
</evidence>
<keyword evidence="3" id="KW-1185">Reference proteome</keyword>
<organism evidence="2 3">
    <name type="scientific">Alteromonas gilva</name>
    <dbReference type="NCBI Taxonomy" id="2987522"/>
    <lineage>
        <taxon>Bacteria</taxon>
        <taxon>Pseudomonadati</taxon>
        <taxon>Pseudomonadota</taxon>
        <taxon>Gammaproteobacteria</taxon>
        <taxon>Alteromonadales</taxon>
        <taxon>Alteromonadaceae</taxon>
        <taxon>Alteromonas/Salinimonas group</taxon>
        <taxon>Alteromonas</taxon>
    </lineage>
</organism>
<comment type="caution">
    <text evidence="2">The sequence shown here is derived from an EMBL/GenBank/DDBJ whole genome shotgun (WGS) entry which is preliminary data.</text>
</comment>
<feature type="domain" description="DUF8198" evidence="1">
    <location>
        <begin position="15"/>
        <end position="225"/>
    </location>
</feature>
<gene>
    <name evidence="2" type="ORF">OIK42_07625</name>
</gene>
<sequence>MVDAIIAHLQQVNKRRTEAENMQLLRPIQALQQWQCERLLATHAQMAQKPAYAKAMDFFVDELYGPKDFSQRDADLMRVIPKLAKALPNKAMQAIEQALWLNALSFDLDMAVAAELRREQPPDGEPLNRTTYANAYRAVGRNADREQQIKLVAGLGRQLADVVRIPGVGLLIKLSRRPAKLAGLLSMHEFLQRGFSAFKDLGDVSAFIEPVVATETELNARLLDSRVDLTTENPLPDV</sequence>